<dbReference type="OrthoDB" id="2735536at2759"/>
<evidence type="ECO:0000313" key="1">
    <source>
        <dbReference type="EMBL" id="KEF58391.1"/>
    </source>
</evidence>
<gene>
    <name evidence="1" type="ORF">A1O9_06317</name>
</gene>
<dbReference type="VEuPathDB" id="FungiDB:A1O9_06317"/>
<dbReference type="Proteomes" id="UP000027920">
    <property type="component" value="Unassembled WGS sequence"/>
</dbReference>
<dbReference type="EMBL" id="AMGV01000004">
    <property type="protein sequence ID" value="KEF58391.1"/>
    <property type="molecule type" value="Genomic_DNA"/>
</dbReference>
<dbReference type="HOGENOM" id="CLU_2250164_0_0_1"/>
<evidence type="ECO:0000313" key="2">
    <source>
        <dbReference type="Proteomes" id="UP000027920"/>
    </source>
</evidence>
<accession>A0A072PEU6</accession>
<dbReference type="AlphaFoldDB" id="A0A072PEU6"/>
<reference evidence="1 2" key="1">
    <citation type="submission" date="2013-03" db="EMBL/GenBank/DDBJ databases">
        <title>The Genome Sequence of Exophiala aquamarina CBS 119918.</title>
        <authorList>
            <consortium name="The Broad Institute Genomics Platform"/>
            <person name="Cuomo C."/>
            <person name="de Hoog S."/>
            <person name="Gorbushina A."/>
            <person name="Walker B."/>
            <person name="Young S.K."/>
            <person name="Zeng Q."/>
            <person name="Gargeya S."/>
            <person name="Fitzgerald M."/>
            <person name="Haas B."/>
            <person name="Abouelleil A."/>
            <person name="Allen A.W."/>
            <person name="Alvarado L."/>
            <person name="Arachchi H.M."/>
            <person name="Berlin A.M."/>
            <person name="Chapman S.B."/>
            <person name="Gainer-Dewar J."/>
            <person name="Goldberg J."/>
            <person name="Griggs A."/>
            <person name="Gujja S."/>
            <person name="Hansen M."/>
            <person name="Howarth C."/>
            <person name="Imamovic A."/>
            <person name="Ireland A."/>
            <person name="Larimer J."/>
            <person name="McCowan C."/>
            <person name="Murphy C."/>
            <person name="Pearson M."/>
            <person name="Poon T.W."/>
            <person name="Priest M."/>
            <person name="Roberts A."/>
            <person name="Saif S."/>
            <person name="Shea T."/>
            <person name="Sisk P."/>
            <person name="Sykes S."/>
            <person name="Wortman J."/>
            <person name="Nusbaum C."/>
            <person name="Birren B."/>
        </authorList>
    </citation>
    <scope>NUCLEOTIDE SEQUENCE [LARGE SCALE GENOMIC DNA]</scope>
    <source>
        <strain evidence="1 2">CBS 119918</strain>
    </source>
</reference>
<keyword evidence="2" id="KW-1185">Reference proteome</keyword>
<name>A0A072PEU6_9EURO</name>
<dbReference type="GeneID" id="25281234"/>
<organism evidence="1 2">
    <name type="scientific">Exophiala aquamarina CBS 119918</name>
    <dbReference type="NCBI Taxonomy" id="1182545"/>
    <lineage>
        <taxon>Eukaryota</taxon>
        <taxon>Fungi</taxon>
        <taxon>Dikarya</taxon>
        <taxon>Ascomycota</taxon>
        <taxon>Pezizomycotina</taxon>
        <taxon>Eurotiomycetes</taxon>
        <taxon>Chaetothyriomycetidae</taxon>
        <taxon>Chaetothyriales</taxon>
        <taxon>Herpotrichiellaceae</taxon>
        <taxon>Exophiala</taxon>
    </lineage>
</organism>
<proteinExistence type="predicted"/>
<dbReference type="STRING" id="1182545.A0A072PEU6"/>
<sequence length="104" mass="11467">MSTGIFSTEWFVDVRDCACLHVAALLDRGAENQGIFAFAEPYNWTYITHLLRTLRPQNAKLPSPPENEGRDLSIVKPVAKAKQLLRLLRCIGPDTLGGQCRGGA</sequence>
<dbReference type="RefSeq" id="XP_013260981.1">
    <property type="nucleotide sequence ID" value="XM_013405527.1"/>
</dbReference>
<dbReference type="Gene3D" id="3.40.50.720">
    <property type="entry name" value="NAD(P)-binding Rossmann-like Domain"/>
    <property type="match status" value="1"/>
</dbReference>
<comment type="caution">
    <text evidence="1">The sequence shown here is derived from an EMBL/GenBank/DDBJ whole genome shotgun (WGS) entry which is preliminary data.</text>
</comment>
<protein>
    <submittedName>
        <fullName evidence="1">Uncharacterized protein</fullName>
    </submittedName>
</protein>